<dbReference type="Gene3D" id="6.10.250.690">
    <property type="match status" value="1"/>
</dbReference>
<dbReference type="Gene3D" id="3.40.50.2300">
    <property type="match status" value="1"/>
</dbReference>
<dbReference type="Pfam" id="PF00486">
    <property type="entry name" value="Trans_reg_C"/>
    <property type="match status" value="1"/>
</dbReference>
<protein>
    <recommendedName>
        <fullName evidence="1">Stage 0 sporulation protein A homolog</fullName>
    </recommendedName>
</protein>
<evidence type="ECO:0000256" key="9">
    <source>
        <dbReference type="PROSITE-ProRule" id="PRU01091"/>
    </source>
</evidence>
<keyword evidence="5 9" id="KW-0238">DNA-binding</keyword>
<keyword evidence="3" id="KW-0902">Two-component regulatory system</keyword>
<feature type="modified residue" description="4-aspartylphosphate" evidence="8">
    <location>
        <position position="53"/>
    </location>
</feature>
<name>A0ABM6RNY0_9FIRM</name>
<evidence type="ECO:0000313" key="12">
    <source>
        <dbReference type="EMBL" id="AUW93025.1"/>
    </source>
</evidence>
<accession>A0ABM6RNY0</accession>
<dbReference type="InterPro" id="IPR016032">
    <property type="entry name" value="Sig_transdc_resp-reg_C-effctor"/>
</dbReference>
<reference evidence="12 13" key="1">
    <citation type="journal article" date="2019" name="Sci. Rep.">
        <title>Sulfobacillus thermotolerans: new insights into resistance and metabolic capacities of acidophilic chemolithotrophs.</title>
        <authorList>
            <person name="Panyushkina A.E."/>
            <person name="Babenko V.V."/>
            <person name="Nikitina A.S."/>
            <person name="Selezneva O.V."/>
            <person name="Tsaplina I.A."/>
            <person name="Letarova M.A."/>
            <person name="Kostryukova E.S."/>
            <person name="Letarov A.V."/>
        </authorList>
    </citation>
    <scope>NUCLEOTIDE SEQUENCE [LARGE SCALE GENOMIC DNA]</scope>
    <source>
        <strain evidence="12 13">Kr1</strain>
    </source>
</reference>
<dbReference type="CDD" id="cd00383">
    <property type="entry name" value="trans_reg_C"/>
    <property type="match status" value="1"/>
</dbReference>
<feature type="DNA-binding region" description="OmpR/PhoB-type" evidence="9">
    <location>
        <begin position="131"/>
        <end position="230"/>
    </location>
</feature>
<dbReference type="RefSeq" id="WP_103374908.1">
    <property type="nucleotide sequence ID" value="NZ_CP133983.1"/>
</dbReference>
<organism evidence="12 13">
    <name type="scientific">Sulfobacillus thermotolerans</name>
    <dbReference type="NCBI Taxonomy" id="338644"/>
    <lineage>
        <taxon>Bacteria</taxon>
        <taxon>Bacillati</taxon>
        <taxon>Bacillota</taxon>
        <taxon>Clostridia</taxon>
        <taxon>Eubacteriales</taxon>
        <taxon>Clostridiales Family XVII. Incertae Sedis</taxon>
        <taxon>Sulfobacillus</taxon>
    </lineage>
</organism>
<dbReference type="PROSITE" id="PS51755">
    <property type="entry name" value="OMPR_PHOB"/>
    <property type="match status" value="1"/>
</dbReference>
<evidence type="ECO:0000256" key="6">
    <source>
        <dbReference type="ARBA" id="ARBA00023163"/>
    </source>
</evidence>
<keyword evidence="6" id="KW-0804">Transcription</keyword>
<dbReference type="SUPFAM" id="SSF52172">
    <property type="entry name" value="CheY-like"/>
    <property type="match status" value="1"/>
</dbReference>
<dbReference type="InterPro" id="IPR039420">
    <property type="entry name" value="WalR-like"/>
</dbReference>
<evidence type="ECO:0000256" key="5">
    <source>
        <dbReference type="ARBA" id="ARBA00023125"/>
    </source>
</evidence>
<evidence type="ECO:0000256" key="8">
    <source>
        <dbReference type="PROSITE-ProRule" id="PRU00169"/>
    </source>
</evidence>
<dbReference type="PANTHER" id="PTHR48111:SF1">
    <property type="entry name" value="TWO-COMPONENT RESPONSE REGULATOR ORR33"/>
    <property type="match status" value="1"/>
</dbReference>
<evidence type="ECO:0000256" key="3">
    <source>
        <dbReference type="ARBA" id="ARBA00023012"/>
    </source>
</evidence>
<gene>
    <name evidence="12" type="ORF">BXT84_02885</name>
</gene>
<dbReference type="Gene3D" id="1.10.10.10">
    <property type="entry name" value="Winged helix-like DNA-binding domain superfamily/Winged helix DNA-binding domain"/>
    <property type="match status" value="1"/>
</dbReference>
<comment type="function">
    <text evidence="7">May play the central regulatory role in sporulation. It may be an element of the effector pathway responsible for the activation of sporulation genes in response to nutritional stress. Spo0A may act in concert with spo0H (a sigma factor) to control the expression of some genes that are critical to the sporulation process.</text>
</comment>
<sequence>MPQRVLVVDDESAIVELVAYNLGREGFDVLTESDGERGLKRALAEKPDLIVLDVMLPGLSGMDVCRSIRKETDIPVIMLTARKDELDRVLGLELGADDYVTKPFSPRELVARVKAILRRAKRPRDKETEESGDIERNGLRLELDKREALLDNKPLHLTFTEFELLAILARNPGRAFTRDDLLVRVWGQDFFGDARTVDVHIRHLREKLQEDPQAPRFIETVRGVGYRFKELSNAPS</sequence>
<dbReference type="InterPro" id="IPR001789">
    <property type="entry name" value="Sig_transdc_resp-reg_receiver"/>
</dbReference>
<dbReference type="Pfam" id="PF00072">
    <property type="entry name" value="Response_reg"/>
    <property type="match status" value="1"/>
</dbReference>
<keyword evidence="13" id="KW-1185">Reference proteome</keyword>
<dbReference type="Proteomes" id="UP000325292">
    <property type="component" value="Chromosome"/>
</dbReference>
<feature type="domain" description="OmpR/PhoB-type" evidence="11">
    <location>
        <begin position="131"/>
        <end position="230"/>
    </location>
</feature>
<dbReference type="GO" id="GO:0003677">
    <property type="term" value="F:DNA binding"/>
    <property type="evidence" value="ECO:0007669"/>
    <property type="project" value="UniProtKB-KW"/>
</dbReference>
<keyword evidence="4" id="KW-0805">Transcription regulation</keyword>
<dbReference type="InterPro" id="IPR001867">
    <property type="entry name" value="OmpR/PhoB-type_DNA-bd"/>
</dbReference>
<evidence type="ECO:0000259" key="10">
    <source>
        <dbReference type="PROSITE" id="PS50110"/>
    </source>
</evidence>
<dbReference type="PANTHER" id="PTHR48111">
    <property type="entry name" value="REGULATOR OF RPOS"/>
    <property type="match status" value="1"/>
</dbReference>
<dbReference type="SMART" id="SM00448">
    <property type="entry name" value="REC"/>
    <property type="match status" value="1"/>
</dbReference>
<dbReference type="InterPro" id="IPR036388">
    <property type="entry name" value="WH-like_DNA-bd_sf"/>
</dbReference>
<dbReference type="PROSITE" id="PS50110">
    <property type="entry name" value="RESPONSE_REGULATORY"/>
    <property type="match status" value="1"/>
</dbReference>
<keyword evidence="2 8" id="KW-0597">Phosphoprotein</keyword>
<evidence type="ECO:0000256" key="4">
    <source>
        <dbReference type="ARBA" id="ARBA00023015"/>
    </source>
</evidence>
<evidence type="ECO:0000256" key="2">
    <source>
        <dbReference type="ARBA" id="ARBA00022553"/>
    </source>
</evidence>
<evidence type="ECO:0000259" key="11">
    <source>
        <dbReference type="PROSITE" id="PS51755"/>
    </source>
</evidence>
<feature type="domain" description="Response regulatory" evidence="10">
    <location>
        <begin position="4"/>
        <end position="117"/>
    </location>
</feature>
<proteinExistence type="predicted"/>
<dbReference type="EMBL" id="CP019454">
    <property type="protein sequence ID" value="AUW93025.1"/>
    <property type="molecule type" value="Genomic_DNA"/>
</dbReference>
<dbReference type="InterPro" id="IPR011006">
    <property type="entry name" value="CheY-like_superfamily"/>
</dbReference>
<evidence type="ECO:0000256" key="1">
    <source>
        <dbReference type="ARBA" id="ARBA00018672"/>
    </source>
</evidence>
<dbReference type="SUPFAM" id="SSF46894">
    <property type="entry name" value="C-terminal effector domain of the bipartite response regulators"/>
    <property type="match status" value="1"/>
</dbReference>
<evidence type="ECO:0000256" key="7">
    <source>
        <dbReference type="ARBA" id="ARBA00024867"/>
    </source>
</evidence>
<evidence type="ECO:0000313" key="13">
    <source>
        <dbReference type="Proteomes" id="UP000325292"/>
    </source>
</evidence>
<dbReference type="SMART" id="SM00862">
    <property type="entry name" value="Trans_reg_C"/>
    <property type="match status" value="1"/>
</dbReference>